<dbReference type="PANTHER" id="PTHR36836:SF1">
    <property type="entry name" value="COLANIC ACID BIOSYNTHESIS PROTEIN WCAK"/>
    <property type="match status" value="1"/>
</dbReference>
<dbReference type="STRING" id="407022.SAMN05661044_03884"/>
<dbReference type="Proteomes" id="UP000199421">
    <property type="component" value="Unassembled WGS sequence"/>
</dbReference>
<accession>A0A1H7UP53</accession>
<protein>
    <submittedName>
        <fullName evidence="2">Colanic acid/amylovoran biosynthesis protein</fullName>
    </submittedName>
</protein>
<evidence type="ECO:0000259" key="1">
    <source>
        <dbReference type="Pfam" id="PF04230"/>
    </source>
</evidence>
<dbReference type="RefSeq" id="WP_093327647.1">
    <property type="nucleotide sequence ID" value="NZ_FOAF01000006.1"/>
</dbReference>
<evidence type="ECO:0000313" key="3">
    <source>
        <dbReference type="Proteomes" id="UP000199421"/>
    </source>
</evidence>
<feature type="domain" description="Polysaccharide pyruvyl transferase" evidence="1">
    <location>
        <begin position="17"/>
        <end position="313"/>
    </location>
</feature>
<sequence length="384" mass="44136">MIKKRLVIELRGVDFVNKGAELMLNAIRTILLERYPDIIFVMQKNPRAPAAELNKNNIYIKFLFRNFRVKWENVAYFLPRTLLLNRNYVLPQDIDLVLDGSGFAFGDQWGAQYAQKRLGNDIAKWKNEGKKVILLPQAFGPFNDEALHEVMKKIINHSDLIFAREKQSYEYMNGINASPKIKLAPDFTNLISGVIPKDFDATKNDVAIIPNYKMIEKILSKEEYLAFLNETIQALLENGKQPYFLIHEGEKDRSIAEEANARLAKPISLFHYANPLAVKGIISTASFIICSRFHGVVSALSQGVPCLATSWSHKYEMLMEEYGYPEGVIKDLKDFDNLKNKINELSNPDKRKEISQRLKDNSAIQKKRSKEAWEQIFDFINNIN</sequence>
<gene>
    <name evidence="2" type="ORF">SAMN05661044_03884</name>
</gene>
<reference evidence="3" key="1">
    <citation type="submission" date="2016-10" db="EMBL/GenBank/DDBJ databases">
        <authorList>
            <person name="Varghese N."/>
            <person name="Submissions S."/>
        </authorList>
    </citation>
    <scope>NUCLEOTIDE SEQUENCE [LARGE SCALE GENOMIC DNA]</scope>
    <source>
        <strain evidence="3">DSM 18733</strain>
    </source>
</reference>
<keyword evidence="3" id="KW-1185">Reference proteome</keyword>
<organism evidence="2 3">
    <name type="scientific">Olivibacter domesticus</name>
    <name type="common">Pseudosphingobacterium domesticum</name>
    <dbReference type="NCBI Taxonomy" id="407022"/>
    <lineage>
        <taxon>Bacteria</taxon>
        <taxon>Pseudomonadati</taxon>
        <taxon>Bacteroidota</taxon>
        <taxon>Sphingobacteriia</taxon>
        <taxon>Sphingobacteriales</taxon>
        <taxon>Sphingobacteriaceae</taxon>
        <taxon>Olivibacter</taxon>
    </lineage>
</organism>
<name>A0A1H7UP53_OLID1</name>
<dbReference type="EMBL" id="FOAF01000006">
    <property type="protein sequence ID" value="SEL98733.1"/>
    <property type="molecule type" value="Genomic_DNA"/>
</dbReference>
<dbReference type="InterPro" id="IPR007345">
    <property type="entry name" value="Polysacch_pyruvyl_Trfase"/>
</dbReference>
<dbReference type="Pfam" id="PF04230">
    <property type="entry name" value="PS_pyruv_trans"/>
    <property type="match status" value="1"/>
</dbReference>
<evidence type="ECO:0000313" key="2">
    <source>
        <dbReference type="EMBL" id="SEL98733.1"/>
    </source>
</evidence>
<dbReference type="AlphaFoldDB" id="A0A1H7UP53"/>
<proteinExistence type="predicted"/>
<dbReference type="OrthoDB" id="6058856at2"/>
<dbReference type="PANTHER" id="PTHR36836">
    <property type="entry name" value="COLANIC ACID BIOSYNTHESIS PROTEIN WCAK"/>
    <property type="match status" value="1"/>
</dbReference>